<keyword evidence="10" id="KW-1185">Reference proteome</keyword>
<dbReference type="PANTHER" id="PTHR10196">
    <property type="entry name" value="SUGAR KINASE"/>
    <property type="match status" value="1"/>
</dbReference>
<dbReference type="EMBL" id="KL198020">
    <property type="protein sequence ID" value="KDQ18995.1"/>
    <property type="molecule type" value="Genomic_DNA"/>
</dbReference>
<dbReference type="Proteomes" id="UP000027195">
    <property type="component" value="Unassembled WGS sequence"/>
</dbReference>
<dbReference type="EC" id="2.7.1.17" evidence="6"/>
<sequence>MSPPLFLGLDLSTQQLKAIIIDEAENIVFEGSIHFDKDLPHHGTVNGAVPGPDEAEMTCPVAVWLESLDLLMERLKDADVDLGSIVAVSGAAQQHGSVYWNADALNHLSSLDPAEPLLHQLTPALSLENAPIWQDSSTTAECRALEEAVGGAQRLSDITGSRAYERFTASQISKIYRKKTEVWADTRYVSLVSSFLASLFLGHIAPIEVSDASGMNLMSIKTCEWDDELLKVSGGEELKAKLDGQPVPGGTNLGKIGSWWVERFGFNKDCIVAPFTGDNPSSIVSLSSPGDAILSLGTSTTFLVSIPPSSTLPKSTTTSHLLSHPTTPGGFIAMLCYKNGSLTRENVRDRFASGDWDAFNRTLTSTPAGNNGYMGFYFPLREIIPDGVIGEHFFRDGEQIPEESFPAASHPRAVLESQLLSIRSRILSILPPSSTHLRRCVVTGGSSANTTFLQVIANILDLPVYVASTSGSATVGGALLGKFAWWRAKGNQGTFEDMRPEGAKTTNVAVPDPEEAKMYEGLVDVYRRCEDKISGSAN</sequence>
<dbReference type="InterPro" id="IPR018484">
    <property type="entry name" value="FGGY_N"/>
</dbReference>
<evidence type="ECO:0000256" key="4">
    <source>
        <dbReference type="ARBA" id="ARBA00022777"/>
    </source>
</evidence>
<evidence type="ECO:0000259" key="7">
    <source>
        <dbReference type="Pfam" id="PF00370"/>
    </source>
</evidence>
<dbReference type="FunFam" id="3.30.420.40:FF:000118">
    <property type="entry name" value="Xylulose kinase 2"/>
    <property type="match status" value="1"/>
</dbReference>
<evidence type="ECO:0000313" key="10">
    <source>
        <dbReference type="Proteomes" id="UP000027195"/>
    </source>
</evidence>
<evidence type="ECO:0000256" key="6">
    <source>
        <dbReference type="RuleBase" id="RU367058"/>
    </source>
</evidence>
<organism evidence="9 10">
    <name type="scientific">Botryobasidium botryosum (strain FD-172 SS1)</name>
    <dbReference type="NCBI Taxonomy" id="930990"/>
    <lineage>
        <taxon>Eukaryota</taxon>
        <taxon>Fungi</taxon>
        <taxon>Dikarya</taxon>
        <taxon>Basidiomycota</taxon>
        <taxon>Agaricomycotina</taxon>
        <taxon>Agaricomycetes</taxon>
        <taxon>Cantharellales</taxon>
        <taxon>Botryobasidiaceae</taxon>
        <taxon>Botryobasidium</taxon>
    </lineage>
</organism>
<dbReference type="Pfam" id="PF02782">
    <property type="entry name" value="FGGY_C"/>
    <property type="match status" value="1"/>
</dbReference>
<keyword evidence="3 6" id="KW-0808">Transferase</keyword>
<evidence type="ECO:0000259" key="8">
    <source>
        <dbReference type="Pfam" id="PF02782"/>
    </source>
</evidence>
<dbReference type="GO" id="GO:0005997">
    <property type="term" value="P:xylulose metabolic process"/>
    <property type="evidence" value="ECO:0007669"/>
    <property type="project" value="TreeGrafter"/>
</dbReference>
<dbReference type="GO" id="GO:0042732">
    <property type="term" value="P:D-xylose metabolic process"/>
    <property type="evidence" value="ECO:0007669"/>
    <property type="project" value="UniProtKB-UniRule"/>
</dbReference>
<comment type="catalytic activity">
    <reaction evidence="5 6">
        <text>D-xylulose + ATP = D-xylulose 5-phosphate + ADP + H(+)</text>
        <dbReference type="Rhea" id="RHEA:10964"/>
        <dbReference type="ChEBI" id="CHEBI:15378"/>
        <dbReference type="ChEBI" id="CHEBI:17140"/>
        <dbReference type="ChEBI" id="CHEBI:30616"/>
        <dbReference type="ChEBI" id="CHEBI:57737"/>
        <dbReference type="ChEBI" id="CHEBI:456216"/>
        <dbReference type="EC" id="2.7.1.17"/>
    </reaction>
</comment>
<dbReference type="Pfam" id="PF00370">
    <property type="entry name" value="FGGY_N"/>
    <property type="match status" value="1"/>
</dbReference>
<dbReference type="STRING" id="930990.A0A067MWB1"/>
<name>A0A067MWB1_BOTB1</name>
<keyword evidence="6" id="KW-0547">Nucleotide-binding</keyword>
<dbReference type="PIRSF" id="PIRSF000538">
    <property type="entry name" value="GlpK"/>
    <property type="match status" value="1"/>
</dbReference>
<accession>A0A067MWB1</accession>
<keyword evidence="6" id="KW-0067">ATP-binding</keyword>
<protein>
    <recommendedName>
        <fullName evidence="6">Xylulose kinase</fullName>
        <ecNumber evidence="6">2.7.1.17</ecNumber>
    </recommendedName>
</protein>
<dbReference type="FunCoup" id="A0A067MWB1">
    <property type="interactions" value="347"/>
</dbReference>
<reference evidence="10" key="1">
    <citation type="journal article" date="2014" name="Proc. Natl. Acad. Sci. U.S.A.">
        <title>Extensive sampling of basidiomycete genomes demonstrates inadequacy of the white-rot/brown-rot paradigm for wood decay fungi.</title>
        <authorList>
            <person name="Riley R."/>
            <person name="Salamov A.A."/>
            <person name="Brown D.W."/>
            <person name="Nagy L.G."/>
            <person name="Floudas D."/>
            <person name="Held B.W."/>
            <person name="Levasseur A."/>
            <person name="Lombard V."/>
            <person name="Morin E."/>
            <person name="Otillar R."/>
            <person name="Lindquist E.A."/>
            <person name="Sun H."/>
            <person name="LaButti K.M."/>
            <person name="Schmutz J."/>
            <person name="Jabbour D."/>
            <person name="Luo H."/>
            <person name="Baker S.E."/>
            <person name="Pisabarro A.G."/>
            <person name="Walton J.D."/>
            <person name="Blanchette R.A."/>
            <person name="Henrissat B."/>
            <person name="Martin F."/>
            <person name="Cullen D."/>
            <person name="Hibbett D.S."/>
            <person name="Grigoriev I.V."/>
        </authorList>
    </citation>
    <scope>NUCLEOTIDE SEQUENCE [LARGE SCALE GENOMIC DNA]</scope>
    <source>
        <strain evidence="10">FD-172 SS1</strain>
    </source>
</reference>
<dbReference type="InterPro" id="IPR043129">
    <property type="entry name" value="ATPase_NBD"/>
</dbReference>
<keyword evidence="4 6" id="KW-0418">Kinase</keyword>
<dbReference type="Gene3D" id="3.30.420.40">
    <property type="match status" value="2"/>
</dbReference>
<dbReference type="InParanoid" id="A0A067MWB1"/>
<dbReference type="InterPro" id="IPR000577">
    <property type="entry name" value="Carb_kinase_FGGY"/>
</dbReference>
<gene>
    <name evidence="9" type="ORF">BOTBODRAFT_103051</name>
</gene>
<evidence type="ECO:0000256" key="2">
    <source>
        <dbReference type="ARBA" id="ARBA00022629"/>
    </source>
</evidence>
<dbReference type="HOGENOM" id="CLU_016149_8_0_1"/>
<dbReference type="OrthoDB" id="1728974at2759"/>
<dbReference type="GO" id="GO:0005524">
    <property type="term" value="F:ATP binding"/>
    <property type="evidence" value="ECO:0007669"/>
    <property type="project" value="UniProtKB-UniRule"/>
</dbReference>
<evidence type="ECO:0000256" key="1">
    <source>
        <dbReference type="ARBA" id="ARBA00009156"/>
    </source>
</evidence>
<evidence type="ECO:0000313" key="9">
    <source>
        <dbReference type="EMBL" id="KDQ18995.1"/>
    </source>
</evidence>
<evidence type="ECO:0000256" key="5">
    <source>
        <dbReference type="ARBA" id="ARBA00048885"/>
    </source>
</evidence>
<comment type="similarity">
    <text evidence="1 6">Belongs to the FGGY kinase family.</text>
</comment>
<keyword evidence="6" id="KW-0119">Carbohydrate metabolism</keyword>
<dbReference type="InterPro" id="IPR018485">
    <property type="entry name" value="FGGY_C"/>
</dbReference>
<dbReference type="AlphaFoldDB" id="A0A067MWB1"/>
<comment type="function">
    <text evidence="6">Highly specific D-xylulose kinase which participates in the catabolism of xylose. Xylose is a major component of hemicelluloses such as xylan. Most fungi utilize D-xylose via three enzymatic reactions, xylose reductase (XR), xylitol dehydrogenase (XDH), and xylulokinase, to form xylulose 5-phosphate, which enters pentose phosphate pathway.</text>
</comment>
<feature type="domain" description="Carbohydrate kinase FGGY C-terminal" evidence="8">
    <location>
        <begin position="294"/>
        <end position="485"/>
    </location>
</feature>
<keyword evidence="2 6" id="KW-0859">Xylose metabolism</keyword>
<dbReference type="GO" id="GO:0005829">
    <property type="term" value="C:cytosol"/>
    <property type="evidence" value="ECO:0007669"/>
    <property type="project" value="TreeGrafter"/>
</dbReference>
<dbReference type="CDD" id="cd07776">
    <property type="entry name" value="ASKHA_NBD_FGGY_SpXK-like"/>
    <property type="match status" value="1"/>
</dbReference>
<dbReference type="GO" id="GO:0004856">
    <property type="term" value="F:D-xylulokinase activity"/>
    <property type="evidence" value="ECO:0007669"/>
    <property type="project" value="UniProtKB-UniRule"/>
</dbReference>
<dbReference type="InterPro" id="IPR042024">
    <property type="entry name" value="D-XK_euk"/>
</dbReference>
<proteinExistence type="inferred from homology"/>
<evidence type="ECO:0000256" key="3">
    <source>
        <dbReference type="ARBA" id="ARBA00022679"/>
    </source>
</evidence>
<feature type="domain" description="Carbohydrate kinase FGGY N-terminal" evidence="7">
    <location>
        <begin position="127"/>
        <end position="283"/>
    </location>
</feature>
<dbReference type="PANTHER" id="PTHR10196:SF57">
    <property type="entry name" value="XYLULOSE KINASE"/>
    <property type="match status" value="1"/>
</dbReference>
<dbReference type="SUPFAM" id="SSF53067">
    <property type="entry name" value="Actin-like ATPase domain"/>
    <property type="match status" value="2"/>
</dbReference>